<proteinExistence type="predicted"/>
<feature type="transmembrane region" description="Helical" evidence="2">
    <location>
        <begin position="95"/>
        <end position="114"/>
    </location>
</feature>
<evidence type="ECO:0000313" key="4">
    <source>
        <dbReference type="Proteomes" id="UP000318053"/>
    </source>
</evidence>
<feature type="transmembrane region" description="Helical" evidence="2">
    <location>
        <begin position="310"/>
        <end position="334"/>
    </location>
</feature>
<feature type="transmembrane region" description="Helical" evidence="2">
    <location>
        <begin position="178"/>
        <end position="198"/>
    </location>
</feature>
<keyword evidence="2" id="KW-0472">Membrane</keyword>
<feature type="transmembrane region" description="Helical" evidence="2">
    <location>
        <begin position="144"/>
        <end position="166"/>
    </location>
</feature>
<evidence type="ECO:0008006" key="5">
    <source>
        <dbReference type="Google" id="ProtNLM"/>
    </source>
</evidence>
<feature type="transmembrane region" description="Helical" evidence="2">
    <location>
        <begin position="283"/>
        <end position="304"/>
    </location>
</feature>
<evidence type="ECO:0000256" key="1">
    <source>
        <dbReference type="SAM" id="MobiDB-lite"/>
    </source>
</evidence>
<feature type="transmembrane region" description="Helical" evidence="2">
    <location>
        <begin position="210"/>
        <end position="234"/>
    </location>
</feature>
<dbReference type="AlphaFoldDB" id="A0A5C5XXE6"/>
<feature type="transmembrane region" description="Helical" evidence="2">
    <location>
        <begin position="441"/>
        <end position="462"/>
    </location>
</feature>
<comment type="caution">
    <text evidence="3">The sequence shown here is derived from an EMBL/GenBank/DDBJ whole genome shotgun (WGS) entry which is preliminary data.</text>
</comment>
<accession>A0A5C5XXE6</accession>
<organism evidence="3 4">
    <name type="scientific">Allorhodopirellula solitaria</name>
    <dbReference type="NCBI Taxonomy" id="2527987"/>
    <lineage>
        <taxon>Bacteria</taxon>
        <taxon>Pseudomonadati</taxon>
        <taxon>Planctomycetota</taxon>
        <taxon>Planctomycetia</taxon>
        <taxon>Pirellulales</taxon>
        <taxon>Pirellulaceae</taxon>
        <taxon>Allorhodopirellula</taxon>
    </lineage>
</organism>
<keyword evidence="2" id="KW-0812">Transmembrane</keyword>
<evidence type="ECO:0000256" key="2">
    <source>
        <dbReference type="SAM" id="Phobius"/>
    </source>
</evidence>
<sequence>MSTVNAVSDAVSSGDSPDRQTAMTRWMERIDDWSERFGDKLNPILVKETRQALKSRQFVLTFSVLLVAALVWTIGGSLSLMPLIYTTPSAPRMLIGYYIVLAIPMLLVVPLAAYRSLESEIDDGTLELLSITALSPWQIVLGKLASASLQMMLYLVALFPCVAYAYTLRGVDLPTISLMMAVLITAGLGLTVVALAFAPLARGRSGRITTLLVVLMVLMMGEYLIGIGVVYTIVYGNPLTVGWTVFLLVTMILLTISLSHLLLTATAAQLTPESENRSSGVRWSLLALTILIVGCNAFAIEWILEERGQVLYIFFPSLVLLASLWTFGGALMASESASVTPRIQRELPGNFLSRMLLLFFTPGPATGLVFACLGILLVMTAALLGLERIQDLGSPLRPREFRTLRLLALTYSAYLIVSLLFVRAIVAIVRIRNHPRVEIGLAALIAVAVLAALVPYSIALHANDYRPFSYSGWQTTNWVWTLSQIVDGQTPAFTLEVSVLFILISILIAIATVGRRALAMRTATPEAVLAEQQKEKV</sequence>
<feature type="transmembrane region" description="Helical" evidence="2">
    <location>
        <begin position="492"/>
        <end position="513"/>
    </location>
</feature>
<reference evidence="3 4" key="1">
    <citation type="submission" date="2019-02" db="EMBL/GenBank/DDBJ databases">
        <title>Deep-cultivation of Planctomycetes and their phenomic and genomic characterization uncovers novel biology.</title>
        <authorList>
            <person name="Wiegand S."/>
            <person name="Jogler M."/>
            <person name="Boedeker C."/>
            <person name="Pinto D."/>
            <person name="Vollmers J."/>
            <person name="Rivas-Marin E."/>
            <person name="Kohn T."/>
            <person name="Peeters S.H."/>
            <person name="Heuer A."/>
            <person name="Rast P."/>
            <person name="Oberbeckmann S."/>
            <person name="Bunk B."/>
            <person name="Jeske O."/>
            <person name="Meyerdierks A."/>
            <person name="Storesund J.E."/>
            <person name="Kallscheuer N."/>
            <person name="Luecker S."/>
            <person name="Lage O.M."/>
            <person name="Pohl T."/>
            <person name="Merkel B.J."/>
            <person name="Hornburger P."/>
            <person name="Mueller R.-W."/>
            <person name="Bruemmer F."/>
            <person name="Labrenz M."/>
            <person name="Spormann A.M."/>
            <person name="Op Den Camp H."/>
            <person name="Overmann J."/>
            <person name="Amann R."/>
            <person name="Jetten M.S.M."/>
            <person name="Mascher T."/>
            <person name="Medema M.H."/>
            <person name="Devos D.P."/>
            <person name="Kaster A.-K."/>
            <person name="Ovreas L."/>
            <person name="Rohde M."/>
            <person name="Galperin M.Y."/>
            <person name="Jogler C."/>
        </authorList>
    </citation>
    <scope>NUCLEOTIDE SEQUENCE [LARGE SCALE GENOMIC DNA]</scope>
    <source>
        <strain evidence="3 4">CA85</strain>
    </source>
</reference>
<feature type="transmembrane region" description="Helical" evidence="2">
    <location>
        <begin position="58"/>
        <end position="75"/>
    </location>
</feature>
<feature type="region of interest" description="Disordered" evidence="1">
    <location>
        <begin position="1"/>
        <end position="20"/>
    </location>
</feature>
<gene>
    <name evidence="3" type="ORF">CA85_20200</name>
</gene>
<keyword evidence="2" id="KW-1133">Transmembrane helix</keyword>
<keyword evidence="4" id="KW-1185">Reference proteome</keyword>
<dbReference type="Proteomes" id="UP000318053">
    <property type="component" value="Unassembled WGS sequence"/>
</dbReference>
<dbReference type="EMBL" id="SJPK01000004">
    <property type="protein sequence ID" value="TWT67171.1"/>
    <property type="molecule type" value="Genomic_DNA"/>
</dbReference>
<feature type="transmembrane region" description="Helical" evidence="2">
    <location>
        <begin position="240"/>
        <end position="263"/>
    </location>
</feature>
<protein>
    <recommendedName>
        <fullName evidence="5">ABC-2 family transporter protein</fullName>
    </recommendedName>
</protein>
<dbReference type="RefSeq" id="WP_246112647.1">
    <property type="nucleotide sequence ID" value="NZ_SJPK01000004.1"/>
</dbReference>
<feature type="transmembrane region" description="Helical" evidence="2">
    <location>
        <begin position="355"/>
        <end position="386"/>
    </location>
</feature>
<feature type="transmembrane region" description="Helical" evidence="2">
    <location>
        <begin position="406"/>
        <end position="429"/>
    </location>
</feature>
<evidence type="ECO:0000313" key="3">
    <source>
        <dbReference type="EMBL" id="TWT67171.1"/>
    </source>
</evidence>
<name>A0A5C5XXE6_9BACT</name>